<sequence>MYMLEGQWYNVFPSPGRAVAPAILNPYRVSEWSYSSPHDLAKTGIYSDKIIEDWQVELGHSRRPERGR</sequence>
<proteinExistence type="predicted"/>
<dbReference type="Proteomes" id="UP000792457">
    <property type="component" value="Unassembled WGS sequence"/>
</dbReference>
<accession>A0A8K0P625</accession>
<keyword evidence="2" id="KW-1185">Reference proteome</keyword>
<name>A0A8K0P625_LADFU</name>
<dbReference type="EMBL" id="KZ308603">
    <property type="protein sequence ID" value="KAG8232204.1"/>
    <property type="molecule type" value="Genomic_DNA"/>
</dbReference>
<protein>
    <submittedName>
        <fullName evidence="1">Uncharacterized protein</fullName>
    </submittedName>
</protein>
<gene>
    <name evidence="1" type="ORF">J437_LFUL010506</name>
</gene>
<dbReference type="Pfam" id="PF24664">
    <property type="entry name" value="Monjiviricetes_fusion"/>
    <property type="match status" value="1"/>
</dbReference>
<reference evidence="1" key="2">
    <citation type="submission" date="2017-10" db="EMBL/GenBank/DDBJ databases">
        <title>Ladona fulva Genome sequencing and assembly.</title>
        <authorList>
            <person name="Murali S."/>
            <person name="Richards S."/>
            <person name="Bandaranaike D."/>
            <person name="Bellair M."/>
            <person name="Blankenburg K."/>
            <person name="Chao H."/>
            <person name="Dinh H."/>
            <person name="Doddapaneni H."/>
            <person name="Dugan-Rocha S."/>
            <person name="Elkadiri S."/>
            <person name="Gnanaolivu R."/>
            <person name="Hernandez B."/>
            <person name="Skinner E."/>
            <person name="Javaid M."/>
            <person name="Lee S."/>
            <person name="Li M."/>
            <person name="Ming W."/>
            <person name="Munidasa M."/>
            <person name="Muniz J."/>
            <person name="Nguyen L."/>
            <person name="Hughes D."/>
            <person name="Osuji N."/>
            <person name="Pu L.-L."/>
            <person name="Puazo M."/>
            <person name="Qu C."/>
            <person name="Quiroz J."/>
            <person name="Raj R."/>
            <person name="Weissenberger G."/>
            <person name="Xin Y."/>
            <person name="Zou X."/>
            <person name="Han Y."/>
            <person name="Worley K."/>
            <person name="Muzny D."/>
            <person name="Gibbs R."/>
        </authorList>
    </citation>
    <scope>NUCLEOTIDE SEQUENCE</scope>
    <source>
        <strain evidence="1">Sampled in the wild</strain>
    </source>
</reference>
<evidence type="ECO:0000313" key="2">
    <source>
        <dbReference type="Proteomes" id="UP000792457"/>
    </source>
</evidence>
<organism evidence="1 2">
    <name type="scientific">Ladona fulva</name>
    <name type="common">Scarce chaser dragonfly</name>
    <name type="synonym">Libellula fulva</name>
    <dbReference type="NCBI Taxonomy" id="123851"/>
    <lineage>
        <taxon>Eukaryota</taxon>
        <taxon>Metazoa</taxon>
        <taxon>Ecdysozoa</taxon>
        <taxon>Arthropoda</taxon>
        <taxon>Hexapoda</taxon>
        <taxon>Insecta</taxon>
        <taxon>Pterygota</taxon>
        <taxon>Palaeoptera</taxon>
        <taxon>Odonata</taxon>
        <taxon>Epiprocta</taxon>
        <taxon>Anisoptera</taxon>
        <taxon>Libelluloidea</taxon>
        <taxon>Libellulidae</taxon>
        <taxon>Ladona</taxon>
    </lineage>
</organism>
<evidence type="ECO:0000313" key="1">
    <source>
        <dbReference type="EMBL" id="KAG8232204.1"/>
    </source>
</evidence>
<reference evidence="1" key="1">
    <citation type="submission" date="2013-04" db="EMBL/GenBank/DDBJ databases">
        <authorList>
            <person name="Qu J."/>
            <person name="Murali S.C."/>
            <person name="Bandaranaike D."/>
            <person name="Bellair M."/>
            <person name="Blankenburg K."/>
            <person name="Chao H."/>
            <person name="Dinh H."/>
            <person name="Doddapaneni H."/>
            <person name="Downs B."/>
            <person name="Dugan-Rocha S."/>
            <person name="Elkadiri S."/>
            <person name="Gnanaolivu R.D."/>
            <person name="Hernandez B."/>
            <person name="Javaid M."/>
            <person name="Jayaseelan J.C."/>
            <person name="Lee S."/>
            <person name="Li M."/>
            <person name="Ming W."/>
            <person name="Munidasa M."/>
            <person name="Muniz J."/>
            <person name="Nguyen L."/>
            <person name="Ongeri F."/>
            <person name="Osuji N."/>
            <person name="Pu L.-L."/>
            <person name="Puazo M."/>
            <person name="Qu C."/>
            <person name="Quiroz J."/>
            <person name="Raj R."/>
            <person name="Weissenberger G."/>
            <person name="Xin Y."/>
            <person name="Zou X."/>
            <person name="Han Y."/>
            <person name="Richards S."/>
            <person name="Worley K."/>
            <person name="Muzny D."/>
            <person name="Gibbs R."/>
        </authorList>
    </citation>
    <scope>NUCLEOTIDE SEQUENCE</scope>
    <source>
        <strain evidence="1">Sampled in the wild</strain>
    </source>
</reference>
<dbReference type="AlphaFoldDB" id="A0A8K0P625"/>
<comment type="caution">
    <text evidence="1">The sequence shown here is derived from an EMBL/GenBank/DDBJ whole genome shotgun (WGS) entry which is preliminary data.</text>
</comment>